<organism evidence="1 2">
    <name type="scientific">Streptomyces yatensis</name>
    <dbReference type="NCBI Taxonomy" id="155177"/>
    <lineage>
        <taxon>Bacteria</taxon>
        <taxon>Bacillati</taxon>
        <taxon>Actinomycetota</taxon>
        <taxon>Actinomycetes</taxon>
        <taxon>Kitasatosporales</taxon>
        <taxon>Streptomycetaceae</taxon>
        <taxon>Streptomyces</taxon>
        <taxon>Streptomyces violaceusniger group</taxon>
    </lineage>
</organism>
<keyword evidence="2" id="KW-1185">Reference proteome</keyword>
<sequence length="85" mass="9239">MTKEQAGQRTRRRSFRGQRLAELDVDLLCTSYLWDGAPGAWDGIDAHDLEAGEDGTVVAFPMLVRGLQPLPGDTADPALDDEDPA</sequence>
<dbReference type="Proteomes" id="UP001499947">
    <property type="component" value="Unassembled WGS sequence"/>
</dbReference>
<gene>
    <name evidence="1" type="ORF">GCM10009680_87040</name>
</gene>
<reference evidence="1 2" key="1">
    <citation type="journal article" date="2019" name="Int. J. Syst. Evol. Microbiol.">
        <title>The Global Catalogue of Microorganisms (GCM) 10K type strain sequencing project: providing services to taxonomists for standard genome sequencing and annotation.</title>
        <authorList>
            <consortium name="The Broad Institute Genomics Platform"/>
            <consortium name="The Broad Institute Genome Sequencing Center for Infectious Disease"/>
            <person name="Wu L."/>
            <person name="Ma J."/>
        </authorList>
    </citation>
    <scope>NUCLEOTIDE SEQUENCE [LARGE SCALE GENOMIC DNA]</scope>
    <source>
        <strain evidence="1 2">JCM 13244</strain>
    </source>
</reference>
<dbReference type="RefSeq" id="WP_211121237.1">
    <property type="nucleotide sequence ID" value="NZ_BAAALR010000168.1"/>
</dbReference>
<evidence type="ECO:0000313" key="2">
    <source>
        <dbReference type="Proteomes" id="UP001499947"/>
    </source>
</evidence>
<accession>A0ABN2JN27</accession>
<dbReference type="EMBL" id="BAAALR010000168">
    <property type="protein sequence ID" value="GAA1733123.1"/>
    <property type="molecule type" value="Genomic_DNA"/>
</dbReference>
<protein>
    <submittedName>
        <fullName evidence="1">Uncharacterized protein</fullName>
    </submittedName>
</protein>
<evidence type="ECO:0000313" key="1">
    <source>
        <dbReference type="EMBL" id="GAA1733123.1"/>
    </source>
</evidence>
<proteinExistence type="predicted"/>
<comment type="caution">
    <text evidence="1">The sequence shown here is derived from an EMBL/GenBank/DDBJ whole genome shotgun (WGS) entry which is preliminary data.</text>
</comment>
<name>A0ABN2JN27_9ACTN</name>